<keyword evidence="1" id="KW-0812">Transmembrane</keyword>
<protein>
    <recommendedName>
        <fullName evidence="4">DoxX family protein</fullName>
    </recommendedName>
</protein>
<accession>A0A2S1LC41</accession>
<dbReference type="RefSeq" id="WP_108740206.1">
    <property type="nucleotide sequence ID" value="NZ_CP020918.1"/>
</dbReference>
<reference evidence="2 3" key="1">
    <citation type="submission" date="2017-04" db="EMBL/GenBank/DDBJ databases">
        <title>Compelte genome sequence of WV33.</title>
        <authorList>
            <person name="Lee P.C."/>
        </authorList>
    </citation>
    <scope>NUCLEOTIDE SEQUENCE [LARGE SCALE GENOMIC DNA]</scope>
    <source>
        <strain evidence="2 3">WV33</strain>
    </source>
</reference>
<proteinExistence type="predicted"/>
<evidence type="ECO:0000313" key="2">
    <source>
        <dbReference type="EMBL" id="AWG21257.1"/>
    </source>
</evidence>
<keyword evidence="1" id="KW-0472">Membrane</keyword>
<dbReference type="Proteomes" id="UP000244527">
    <property type="component" value="Chromosome"/>
</dbReference>
<dbReference type="AlphaFoldDB" id="A0A2S1LC41"/>
<evidence type="ECO:0008006" key="4">
    <source>
        <dbReference type="Google" id="ProtNLM"/>
    </source>
</evidence>
<feature type="transmembrane region" description="Helical" evidence="1">
    <location>
        <begin position="148"/>
        <end position="164"/>
    </location>
</feature>
<keyword evidence="3" id="KW-1185">Reference proteome</keyword>
<dbReference type="EMBL" id="CP020918">
    <property type="protein sequence ID" value="AWG21257.1"/>
    <property type="molecule type" value="Genomic_DNA"/>
</dbReference>
<feature type="transmembrane region" description="Helical" evidence="1">
    <location>
        <begin position="61"/>
        <end position="80"/>
    </location>
</feature>
<name>A0A2S1LC41_9FLAO</name>
<dbReference type="OrthoDB" id="654744at2"/>
<feature type="transmembrane region" description="Helical" evidence="1">
    <location>
        <begin position="85"/>
        <end position="104"/>
    </location>
</feature>
<keyword evidence="1" id="KW-1133">Transmembrane helix</keyword>
<feature type="transmembrane region" description="Helical" evidence="1">
    <location>
        <begin position="12"/>
        <end position="30"/>
    </location>
</feature>
<sequence>MENIKEKLKYIIYWTIIFIVSISMIVYGIAKPSQFADLTNSTSTNLSQGHKVMWSFYSYSLIYPIIIGLFEIVGGITLLFYRTRILGCILLTVILSNVIIQDFVYKVTALNSAIFYQVLVLIILLFDFKKLKNTVMELLKFQNKKKNLLLMIIALCIALVIKFFETKIL</sequence>
<evidence type="ECO:0000256" key="1">
    <source>
        <dbReference type="SAM" id="Phobius"/>
    </source>
</evidence>
<feature type="transmembrane region" description="Helical" evidence="1">
    <location>
        <begin position="110"/>
        <end position="128"/>
    </location>
</feature>
<organism evidence="2 3">
    <name type="scientific">Flavobacterium faecale</name>
    <dbReference type="NCBI Taxonomy" id="1355330"/>
    <lineage>
        <taxon>Bacteria</taxon>
        <taxon>Pseudomonadati</taxon>
        <taxon>Bacteroidota</taxon>
        <taxon>Flavobacteriia</taxon>
        <taxon>Flavobacteriales</taxon>
        <taxon>Flavobacteriaceae</taxon>
        <taxon>Flavobacterium</taxon>
    </lineage>
</organism>
<gene>
    <name evidence="2" type="ORF">FFWV33_06775</name>
</gene>
<dbReference type="KEGG" id="ffa:FFWV33_06775"/>
<evidence type="ECO:0000313" key="3">
    <source>
        <dbReference type="Proteomes" id="UP000244527"/>
    </source>
</evidence>